<name>A0ABV7HPF5_9GAMM</name>
<dbReference type="InterPro" id="IPR046342">
    <property type="entry name" value="CBS_dom_sf"/>
</dbReference>
<keyword evidence="4 8" id="KW-1133">Transmembrane helix</keyword>
<feature type="transmembrane region" description="Helical" evidence="10">
    <location>
        <begin position="119"/>
        <end position="140"/>
    </location>
</feature>
<evidence type="ECO:0000256" key="4">
    <source>
        <dbReference type="ARBA" id="ARBA00022989"/>
    </source>
</evidence>
<evidence type="ECO:0000256" key="9">
    <source>
        <dbReference type="SAM" id="MobiDB-lite"/>
    </source>
</evidence>
<comment type="caution">
    <text evidence="13">The sequence shown here is derived from an EMBL/GenBank/DDBJ whole genome shotgun (WGS) entry which is preliminary data.</text>
</comment>
<sequence length="361" mass="39727">MTLLLLYIALALGVSFLCSVAEAVLLSVNSAYASLLEQGSKRSGKLLANLTRDVERPLAAILTLNTIAHTIGAAGAGAQATVVFGSAYLGAFSAVLTLLILVLSEIIPKTLGAYYWRALAPYTAYGLHYLIKALYPFILLSERLTRLITRGERAGSGLDRHELAVAADISSAEGHLDENESEVVKNLLQLRQTTLREVMTPRTVLFSENQSSLVGEVFAQHSSIPFSRIPIFADDSDNITGVVLLSDLLLAQARGEEQAPIVNYRRELPVLLGAMPLTQALEEFLRKKTHMILVVTEFGDVQGIITLEDVLETLLGREIVDENDKTRDMQELARRHWRRQEMKRSDADIGQNRVNDSDLDS</sequence>
<dbReference type="PROSITE" id="PS51371">
    <property type="entry name" value="CBS"/>
    <property type="match status" value="1"/>
</dbReference>
<feature type="transmembrane region" description="Helical" evidence="10">
    <location>
        <begin position="88"/>
        <end position="107"/>
    </location>
</feature>
<dbReference type="InterPro" id="IPR000644">
    <property type="entry name" value="CBS_dom"/>
</dbReference>
<evidence type="ECO:0000256" key="7">
    <source>
        <dbReference type="PROSITE-ProRule" id="PRU00703"/>
    </source>
</evidence>
<dbReference type="PANTHER" id="PTHR22777">
    <property type="entry name" value="HEMOLYSIN-RELATED"/>
    <property type="match status" value="1"/>
</dbReference>
<evidence type="ECO:0000256" key="1">
    <source>
        <dbReference type="ARBA" id="ARBA00004141"/>
    </source>
</evidence>
<dbReference type="CDD" id="cd04590">
    <property type="entry name" value="CBS_pair_CorC_HlyC_assoc"/>
    <property type="match status" value="1"/>
</dbReference>
<feature type="region of interest" description="Disordered" evidence="9">
    <location>
        <begin position="336"/>
        <end position="361"/>
    </location>
</feature>
<keyword evidence="2 8" id="KW-0812">Transmembrane</keyword>
<evidence type="ECO:0000313" key="13">
    <source>
        <dbReference type="EMBL" id="MFC3154711.1"/>
    </source>
</evidence>
<dbReference type="Gene3D" id="3.10.580.10">
    <property type="entry name" value="CBS-domain"/>
    <property type="match status" value="1"/>
</dbReference>
<evidence type="ECO:0000256" key="3">
    <source>
        <dbReference type="ARBA" id="ARBA00022737"/>
    </source>
</evidence>
<dbReference type="Pfam" id="PF00571">
    <property type="entry name" value="CBS"/>
    <property type="match status" value="1"/>
</dbReference>
<dbReference type="InterPro" id="IPR044751">
    <property type="entry name" value="Ion_transp-like_CBS"/>
</dbReference>
<evidence type="ECO:0000313" key="14">
    <source>
        <dbReference type="Proteomes" id="UP001595548"/>
    </source>
</evidence>
<dbReference type="PROSITE" id="PS51846">
    <property type="entry name" value="CNNM"/>
    <property type="match status" value="1"/>
</dbReference>
<evidence type="ECO:0000256" key="10">
    <source>
        <dbReference type="SAM" id="Phobius"/>
    </source>
</evidence>
<evidence type="ECO:0000256" key="6">
    <source>
        <dbReference type="ARBA" id="ARBA00023136"/>
    </source>
</evidence>
<dbReference type="Pfam" id="PF01595">
    <property type="entry name" value="CNNM"/>
    <property type="match status" value="1"/>
</dbReference>
<evidence type="ECO:0000256" key="5">
    <source>
        <dbReference type="ARBA" id="ARBA00023122"/>
    </source>
</evidence>
<reference evidence="14" key="1">
    <citation type="journal article" date="2019" name="Int. J. Syst. Evol. Microbiol.">
        <title>The Global Catalogue of Microorganisms (GCM) 10K type strain sequencing project: providing services to taxonomists for standard genome sequencing and annotation.</title>
        <authorList>
            <consortium name="The Broad Institute Genomics Platform"/>
            <consortium name="The Broad Institute Genome Sequencing Center for Infectious Disease"/>
            <person name="Wu L."/>
            <person name="Ma J."/>
        </authorList>
    </citation>
    <scope>NUCLEOTIDE SEQUENCE [LARGE SCALE GENOMIC DNA]</scope>
    <source>
        <strain evidence="14">KCTC 52141</strain>
    </source>
</reference>
<keyword evidence="14" id="KW-1185">Reference proteome</keyword>
<dbReference type="EMBL" id="JBHRTL010000006">
    <property type="protein sequence ID" value="MFC3154711.1"/>
    <property type="molecule type" value="Genomic_DNA"/>
</dbReference>
<feature type="domain" description="CNNM transmembrane" evidence="12">
    <location>
        <begin position="1"/>
        <end position="180"/>
    </location>
</feature>
<protein>
    <submittedName>
        <fullName evidence="13">CNNM domain-containing protein</fullName>
    </submittedName>
</protein>
<comment type="subcellular location">
    <subcellularLocation>
        <location evidence="1">Membrane</location>
        <topology evidence="1">Multi-pass membrane protein</topology>
    </subcellularLocation>
</comment>
<dbReference type="SUPFAM" id="SSF54631">
    <property type="entry name" value="CBS-domain pair"/>
    <property type="match status" value="1"/>
</dbReference>
<feature type="domain" description="CBS" evidence="11">
    <location>
        <begin position="264"/>
        <end position="322"/>
    </location>
</feature>
<evidence type="ECO:0000259" key="12">
    <source>
        <dbReference type="PROSITE" id="PS51846"/>
    </source>
</evidence>
<proteinExistence type="predicted"/>
<dbReference type="PANTHER" id="PTHR22777:SF4">
    <property type="entry name" value="UPF0053 PROTEIN SLL1254"/>
    <property type="match status" value="1"/>
</dbReference>
<evidence type="ECO:0000256" key="8">
    <source>
        <dbReference type="PROSITE-ProRule" id="PRU01193"/>
    </source>
</evidence>
<dbReference type="Proteomes" id="UP001595548">
    <property type="component" value="Unassembled WGS sequence"/>
</dbReference>
<keyword evidence="6 8" id="KW-0472">Membrane</keyword>
<evidence type="ECO:0000259" key="11">
    <source>
        <dbReference type="PROSITE" id="PS51371"/>
    </source>
</evidence>
<keyword evidence="3" id="KW-0677">Repeat</keyword>
<organism evidence="13 14">
    <name type="scientific">Gilvimarinus japonicus</name>
    <dbReference type="NCBI Taxonomy" id="1796469"/>
    <lineage>
        <taxon>Bacteria</taxon>
        <taxon>Pseudomonadati</taxon>
        <taxon>Pseudomonadota</taxon>
        <taxon>Gammaproteobacteria</taxon>
        <taxon>Cellvibrionales</taxon>
        <taxon>Cellvibrionaceae</taxon>
        <taxon>Gilvimarinus</taxon>
    </lineage>
</organism>
<evidence type="ECO:0000256" key="2">
    <source>
        <dbReference type="ARBA" id="ARBA00022692"/>
    </source>
</evidence>
<dbReference type="RefSeq" id="WP_382415117.1">
    <property type="nucleotide sequence ID" value="NZ_AP031500.1"/>
</dbReference>
<keyword evidence="5 7" id="KW-0129">CBS domain</keyword>
<accession>A0ABV7HPF5</accession>
<dbReference type="InterPro" id="IPR002550">
    <property type="entry name" value="CNNM"/>
</dbReference>
<gene>
    <name evidence="13" type="ORF">ACFOEB_05800</name>
</gene>
<feature type="compositionally biased region" description="Basic and acidic residues" evidence="9">
    <location>
        <begin position="336"/>
        <end position="347"/>
    </location>
</feature>